<evidence type="ECO:0000256" key="1">
    <source>
        <dbReference type="SAM" id="Phobius"/>
    </source>
</evidence>
<dbReference type="RefSeq" id="WP_169467406.1">
    <property type="nucleotide sequence ID" value="NZ_JABBGG010000008.1"/>
</dbReference>
<name>A0A848HMH8_9BURK</name>
<keyword evidence="1" id="KW-0472">Membrane</keyword>
<dbReference type="EMBL" id="JABBGG010000008">
    <property type="protein sequence ID" value="NML62432.1"/>
    <property type="molecule type" value="Genomic_DNA"/>
</dbReference>
<feature type="transmembrane region" description="Helical" evidence="1">
    <location>
        <begin position="6"/>
        <end position="27"/>
    </location>
</feature>
<sequence length="85" mass="9309">MSERIYLLTIFLPFGAALIIFGMKYYAAIQQARARLANDEAYRQLAEQAAAAQAETAATLASMSAMLGDVKARLAVVEKILREVE</sequence>
<keyword evidence="1" id="KW-0812">Transmembrane</keyword>
<dbReference type="Proteomes" id="UP000583752">
    <property type="component" value="Unassembled WGS sequence"/>
</dbReference>
<dbReference type="AlphaFoldDB" id="A0A848HMH8"/>
<organism evidence="2 3">
    <name type="scientific">Massilia polaris</name>
    <dbReference type="NCBI Taxonomy" id="2728846"/>
    <lineage>
        <taxon>Bacteria</taxon>
        <taxon>Pseudomonadati</taxon>
        <taxon>Pseudomonadota</taxon>
        <taxon>Betaproteobacteria</taxon>
        <taxon>Burkholderiales</taxon>
        <taxon>Oxalobacteraceae</taxon>
        <taxon>Telluria group</taxon>
        <taxon>Massilia</taxon>
    </lineage>
</organism>
<evidence type="ECO:0000313" key="2">
    <source>
        <dbReference type="EMBL" id="NML62432.1"/>
    </source>
</evidence>
<comment type="caution">
    <text evidence="2">The sequence shown here is derived from an EMBL/GenBank/DDBJ whole genome shotgun (WGS) entry which is preliminary data.</text>
</comment>
<keyword evidence="3" id="KW-1185">Reference proteome</keyword>
<proteinExistence type="predicted"/>
<evidence type="ECO:0000313" key="3">
    <source>
        <dbReference type="Proteomes" id="UP000583752"/>
    </source>
</evidence>
<gene>
    <name evidence="2" type="ORF">HHL21_15380</name>
</gene>
<reference evidence="2 3" key="1">
    <citation type="submission" date="2020-04" db="EMBL/GenBank/DDBJ databases">
        <title>Massilia sp. RP-1-19 isolated from soil.</title>
        <authorList>
            <person name="Dahal R.H."/>
        </authorList>
    </citation>
    <scope>NUCLEOTIDE SEQUENCE [LARGE SCALE GENOMIC DNA]</scope>
    <source>
        <strain evidence="2 3">RP-1-19</strain>
    </source>
</reference>
<accession>A0A848HMH8</accession>
<keyword evidence="1" id="KW-1133">Transmembrane helix</keyword>
<protein>
    <submittedName>
        <fullName evidence="2">Uncharacterized protein</fullName>
    </submittedName>
</protein>